<dbReference type="InterPro" id="IPR049941">
    <property type="entry name" value="LPLAT_7/PORCN-like"/>
</dbReference>
<keyword evidence="9" id="KW-1185">Reference proteome</keyword>
<dbReference type="WBParaSite" id="jg9568">
    <property type="protein sequence ID" value="jg9568"/>
    <property type="gene ID" value="jg9568"/>
</dbReference>
<sequence length="411" mass="48104">MNGTDKLNLVFCQFASLVRNRLVFLHLSITLPHFKANSFSIPPGCGYKSLLFLLWKRSQAYFRECSHMLCLDEVFPSHCVHKLVFIFSMGYLVFIHWFRWYIMREYYIDVTGPLMKREAISQVPDLLEYLSYIFSFQTILTGPLCFYTDYQKFISGENLVVDNKQTPNPIGPALKKIGFAICCLVLICCFGLTQAEVIAEPEYLRMSWFTWWPLFFFVIFMQRVQYYYAWTLADAGQEKWDLVTNVDPWKVESALSFKETLDGWNMTTMYWLRRVAYDRVPKNYRTVSTYLLSAMWHGFFVGYYMTFLTGAIITVGARNARRCLRHHFQSSLGLKRFYDALTFLATKVALIYTTFPFVTMHLNPDFTCTKNCTSSTTSCLIWHSGTAKDITPQRTRPPKEVVEEVIDKKEE</sequence>
<evidence type="ECO:0000256" key="5">
    <source>
        <dbReference type="ARBA" id="ARBA00023136"/>
    </source>
</evidence>
<proteinExistence type="predicted"/>
<feature type="transmembrane region" description="Helical" evidence="8">
    <location>
        <begin position="211"/>
        <end position="230"/>
    </location>
</feature>
<feature type="compositionally biased region" description="Basic and acidic residues" evidence="7">
    <location>
        <begin position="397"/>
        <end position="411"/>
    </location>
</feature>
<accession>A0A915ER68</accession>
<dbReference type="GO" id="GO:0030258">
    <property type="term" value="P:lipid modification"/>
    <property type="evidence" value="ECO:0007669"/>
    <property type="project" value="TreeGrafter"/>
</dbReference>
<dbReference type="AlphaFoldDB" id="A0A915ER68"/>
<dbReference type="Pfam" id="PF03062">
    <property type="entry name" value="MBOAT"/>
    <property type="match status" value="1"/>
</dbReference>
<evidence type="ECO:0000256" key="7">
    <source>
        <dbReference type="SAM" id="MobiDB-lite"/>
    </source>
</evidence>
<dbReference type="PANTHER" id="PTHR13906">
    <property type="entry name" value="PORCUPINE"/>
    <property type="match status" value="1"/>
</dbReference>
<evidence type="ECO:0000256" key="2">
    <source>
        <dbReference type="ARBA" id="ARBA00022679"/>
    </source>
</evidence>
<feature type="transmembrane region" description="Helical" evidence="8">
    <location>
        <begin position="294"/>
        <end position="316"/>
    </location>
</feature>
<keyword evidence="5 8" id="KW-0472">Membrane</keyword>
<feature type="transmembrane region" description="Helical" evidence="8">
    <location>
        <begin position="337"/>
        <end position="358"/>
    </location>
</feature>
<keyword evidence="2" id="KW-0808">Transferase</keyword>
<evidence type="ECO:0000256" key="6">
    <source>
        <dbReference type="ARBA" id="ARBA00023315"/>
    </source>
</evidence>
<evidence type="ECO:0000256" key="1">
    <source>
        <dbReference type="ARBA" id="ARBA00004141"/>
    </source>
</evidence>
<feature type="transmembrane region" description="Helical" evidence="8">
    <location>
        <begin position="83"/>
        <end position="102"/>
    </location>
</feature>
<protein>
    <submittedName>
        <fullName evidence="10">Uncharacterized protein</fullName>
    </submittedName>
</protein>
<dbReference type="Proteomes" id="UP000887574">
    <property type="component" value="Unplaced"/>
</dbReference>
<reference evidence="10" key="1">
    <citation type="submission" date="2022-11" db="UniProtKB">
        <authorList>
            <consortium name="WormBaseParasite"/>
        </authorList>
    </citation>
    <scope>IDENTIFICATION</scope>
</reference>
<evidence type="ECO:0000256" key="3">
    <source>
        <dbReference type="ARBA" id="ARBA00022692"/>
    </source>
</evidence>
<feature type="region of interest" description="Disordered" evidence="7">
    <location>
        <begin position="390"/>
        <end position="411"/>
    </location>
</feature>
<keyword evidence="4 8" id="KW-1133">Transmembrane helix</keyword>
<dbReference type="GO" id="GO:0016020">
    <property type="term" value="C:membrane"/>
    <property type="evidence" value="ECO:0007669"/>
    <property type="project" value="UniProtKB-SubCell"/>
</dbReference>
<organism evidence="9 10">
    <name type="scientific">Ditylenchus dipsaci</name>
    <dbReference type="NCBI Taxonomy" id="166011"/>
    <lineage>
        <taxon>Eukaryota</taxon>
        <taxon>Metazoa</taxon>
        <taxon>Ecdysozoa</taxon>
        <taxon>Nematoda</taxon>
        <taxon>Chromadorea</taxon>
        <taxon>Rhabditida</taxon>
        <taxon>Tylenchina</taxon>
        <taxon>Tylenchomorpha</taxon>
        <taxon>Sphaerularioidea</taxon>
        <taxon>Anguinidae</taxon>
        <taxon>Anguininae</taxon>
        <taxon>Ditylenchus</taxon>
    </lineage>
</organism>
<comment type="subcellular location">
    <subcellularLocation>
        <location evidence="1">Membrane</location>
        <topology evidence="1">Multi-pass membrane protein</topology>
    </subcellularLocation>
</comment>
<feature type="transmembrane region" description="Helical" evidence="8">
    <location>
        <begin position="177"/>
        <end position="199"/>
    </location>
</feature>
<dbReference type="InterPro" id="IPR004299">
    <property type="entry name" value="MBOAT_fam"/>
</dbReference>
<evidence type="ECO:0000313" key="9">
    <source>
        <dbReference type="Proteomes" id="UP000887574"/>
    </source>
</evidence>
<keyword evidence="6" id="KW-0012">Acyltransferase</keyword>
<evidence type="ECO:0000313" key="10">
    <source>
        <dbReference type="WBParaSite" id="jg9568"/>
    </source>
</evidence>
<name>A0A915ER68_9BILA</name>
<dbReference type="PANTHER" id="PTHR13906:SF4">
    <property type="entry name" value="LYSOPHOSPHOLIPID ACYLTRANSFERASE 6"/>
    <property type="match status" value="1"/>
</dbReference>
<dbReference type="GO" id="GO:0016746">
    <property type="term" value="F:acyltransferase activity"/>
    <property type="evidence" value="ECO:0007669"/>
    <property type="project" value="UniProtKB-KW"/>
</dbReference>
<evidence type="ECO:0000256" key="4">
    <source>
        <dbReference type="ARBA" id="ARBA00022989"/>
    </source>
</evidence>
<evidence type="ECO:0000256" key="8">
    <source>
        <dbReference type="SAM" id="Phobius"/>
    </source>
</evidence>
<keyword evidence="3 8" id="KW-0812">Transmembrane</keyword>